<dbReference type="PROSITE" id="PS50237">
    <property type="entry name" value="HECT"/>
    <property type="match status" value="1"/>
</dbReference>
<evidence type="ECO:0000256" key="5">
    <source>
        <dbReference type="ARBA" id="ARBA00022786"/>
    </source>
</evidence>
<dbReference type="GO" id="GO:0005737">
    <property type="term" value="C:cytoplasm"/>
    <property type="evidence" value="ECO:0007669"/>
    <property type="project" value="TreeGrafter"/>
</dbReference>
<name>A0A7S3UX33_HETAK</name>
<organism evidence="8">
    <name type="scientific">Heterosigma akashiwo</name>
    <name type="common">Chromophytic alga</name>
    <name type="synonym">Heterosigma carterae</name>
    <dbReference type="NCBI Taxonomy" id="2829"/>
    <lineage>
        <taxon>Eukaryota</taxon>
        <taxon>Sar</taxon>
        <taxon>Stramenopiles</taxon>
        <taxon>Ochrophyta</taxon>
        <taxon>Raphidophyceae</taxon>
        <taxon>Chattonellales</taxon>
        <taxon>Chattonellaceae</taxon>
        <taxon>Heterosigma</taxon>
    </lineage>
</organism>
<dbReference type="Pfam" id="PF00632">
    <property type="entry name" value="HECT"/>
    <property type="match status" value="1"/>
</dbReference>
<dbReference type="AlphaFoldDB" id="A0A7S3UX33"/>
<dbReference type="EMBL" id="HBIU01009471">
    <property type="protein sequence ID" value="CAE0625215.1"/>
    <property type="molecule type" value="Transcribed_RNA"/>
</dbReference>
<dbReference type="FunFam" id="3.30.2410.10:FF:000004">
    <property type="entry name" value="E3 ubiquitin-protein ligase HUWE1, variant"/>
    <property type="match status" value="1"/>
</dbReference>
<dbReference type="InterPro" id="IPR035983">
    <property type="entry name" value="Hect_E3_ubiquitin_ligase"/>
</dbReference>
<feature type="active site" description="Glycyl thioester intermediate" evidence="6">
    <location>
        <position position="122"/>
    </location>
</feature>
<dbReference type="Gene3D" id="3.30.2410.10">
    <property type="entry name" value="Hect, E3 ligase catalytic domain"/>
    <property type="match status" value="1"/>
</dbReference>
<dbReference type="PANTHER" id="PTHR11254:SF67">
    <property type="entry name" value="E3 UBIQUITIN-PROTEIN LIGASE HUWE1"/>
    <property type="match status" value="1"/>
</dbReference>
<evidence type="ECO:0000256" key="4">
    <source>
        <dbReference type="ARBA" id="ARBA00022679"/>
    </source>
</evidence>
<feature type="domain" description="HECT" evidence="7">
    <location>
        <begin position="1"/>
        <end position="155"/>
    </location>
</feature>
<evidence type="ECO:0000256" key="6">
    <source>
        <dbReference type="PROSITE-ProRule" id="PRU00104"/>
    </source>
</evidence>
<comment type="pathway">
    <text evidence="2">Protein modification; protein ubiquitination.</text>
</comment>
<dbReference type="InterPro" id="IPR000569">
    <property type="entry name" value="HECT_dom"/>
</dbReference>
<evidence type="ECO:0000256" key="3">
    <source>
        <dbReference type="ARBA" id="ARBA00012485"/>
    </source>
</evidence>
<accession>A0A7S3UX33</accession>
<protein>
    <recommendedName>
        <fullName evidence="3">HECT-type E3 ubiquitin transferase</fullName>
        <ecNumber evidence="3">2.3.2.26</ecNumber>
    </recommendedName>
</protein>
<reference evidence="8" key="1">
    <citation type="submission" date="2021-01" db="EMBL/GenBank/DDBJ databases">
        <authorList>
            <person name="Corre E."/>
            <person name="Pelletier E."/>
            <person name="Niang G."/>
            <person name="Scheremetjew M."/>
            <person name="Finn R."/>
            <person name="Kale V."/>
            <person name="Holt S."/>
            <person name="Cochrane G."/>
            <person name="Meng A."/>
            <person name="Brown T."/>
            <person name="Cohen L."/>
        </authorList>
    </citation>
    <scope>NUCLEOTIDE SEQUENCE</scope>
    <source>
        <strain evidence="8">CCMP3107</strain>
    </source>
</reference>
<dbReference type="GO" id="GO:0006511">
    <property type="term" value="P:ubiquitin-dependent protein catabolic process"/>
    <property type="evidence" value="ECO:0007669"/>
    <property type="project" value="TreeGrafter"/>
</dbReference>
<dbReference type="SUPFAM" id="SSF56204">
    <property type="entry name" value="Hect, E3 ligase catalytic domain"/>
    <property type="match status" value="1"/>
</dbReference>
<evidence type="ECO:0000256" key="1">
    <source>
        <dbReference type="ARBA" id="ARBA00000885"/>
    </source>
</evidence>
<keyword evidence="5 6" id="KW-0833">Ubl conjugation pathway</keyword>
<sequence length="155" mass="17496">MPKIDSFLEGFHELVPADLISIFNPQELELLISGLPDININDLQANTEYQHYKPSDPQIQWFWSVLRSFSQEEKALFLQFVTGSSKVPLEGFGMLQGMRGIQKFSIHKAYGGSKLLPASHTCFNQLDLPEYTGEEETREKLLLALREGAEGFGFG</sequence>
<proteinExistence type="predicted"/>
<dbReference type="EC" id="2.3.2.26" evidence="3"/>
<dbReference type="SMART" id="SM00119">
    <property type="entry name" value="HECTc"/>
    <property type="match status" value="1"/>
</dbReference>
<keyword evidence="4" id="KW-0808">Transferase</keyword>
<evidence type="ECO:0000259" key="7">
    <source>
        <dbReference type="PROSITE" id="PS50237"/>
    </source>
</evidence>
<dbReference type="GO" id="GO:0061630">
    <property type="term" value="F:ubiquitin protein ligase activity"/>
    <property type="evidence" value="ECO:0007669"/>
    <property type="project" value="UniProtKB-EC"/>
</dbReference>
<dbReference type="PANTHER" id="PTHR11254">
    <property type="entry name" value="HECT DOMAIN UBIQUITIN-PROTEIN LIGASE"/>
    <property type="match status" value="1"/>
</dbReference>
<gene>
    <name evidence="8" type="ORF">HAKA00212_LOCUS3883</name>
</gene>
<evidence type="ECO:0000256" key="2">
    <source>
        <dbReference type="ARBA" id="ARBA00004906"/>
    </source>
</evidence>
<evidence type="ECO:0000313" key="8">
    <source>
        <dbReference type="EMBL" id="CAE0625215.1"/>
    </source>
</evidence>
<comment type="catalytic activity">
    <reaction evidence="1">
        <text>S-ubiquitinyl-[E2 ubiquitin-conjugating enzyme]-L-cysteine + [acceptor protein]-L-lysine = [E2 ubiquitin-conjugating enzyme]-L-cysteine + N(6)-ubiquitinyl-[acceptor protein]-L-lysine.</text>
        <dbReference type="EC" id="2.3.2.26"/>
    </reaction>
</comment>
<dbReference type="GO" id="GO:0000209">
    <property type="term" value="P:protein polyubiquitination"/>
    <property type="evidence" value="ECO:0007669"/>
    <property type="project" value="TreeGrafter"/>
</dbReference>
<dbReference type="InterPro" id="IPR050409">
    <property type="entry name" value="E3_ubiq-protein_ligase"/>
</dbReference>